<dbReference type="Gene3D" id="3.40.50.300">
    <property type="entry name" value="P-loop containing nucleotide triphosphate hydrolases"/>
    <property type="match status" value="1"/>
</dbReference>
<dbReference type="InterPro" id="IPR050747">
    <property type="entry name" value="Mitochondrial_chaperone_BCS1"/>
</dbReference>
<comment type="similarity">
    <text evidence="2">Belongs to the AAA ATPase family. BCS1 subfamily.</text>
</comment>
<dbReference type="SMART" id="SM00382">
    <property type="entry name" value="AAA"/>
    <property type="match status" value="1"/>
</dbReference>
<dbReference type="PANTHER" id="PTHR23070">
    <property type="entry name" value="BCS1 AAA-TYPE ATPASE"/>
    <property type="match status" value="1"/>
</dbReference>
<comment type="caution">
    <text evidence="7">The sequence shown here is derived from an EMBL/GenBank/DDBJ whole genome shotgun (WGS) entry which is preliminary data.</text>
</comment>
<comment type="cofactor">
    <cofactor evidence="1">
        <name>Mg(2+)</name>
        <dbReference type="ChEBI" id="CHEBI:18420"/>
    </cofactor>
</comment>
<accession>A0A6A6MLS0</accession>
<evidence type="ECO:0000256" key="3">
    <source>
        <dbReference type="ARBA" id="ARBA00022801"/>
    </source>
</evidence>
<dbReference type="InterPro" id="IPR027417">
    <property type="entry name" value="P-loop_NTPase"/>
</dbReference>
<name>A0A6A6MLS0_HEVBR</name>
<evidence type="ECO:0000256" key="2">
    <source>
        <dbReference type="ARBA" id="ARBA00007448"/>
    </source>
</evidence>
<dbReference type="EMBL" id="JAAGAX010000005">
    <property type="protein sequence ID" value="KAF2313303.1"/>
    <property type="molecule type" value="Genomic_DNA"/>
</dbReference>
<dbReference type="GO" id="GO:0016887">
    <property type="term" value="F:ATP hydrolysis activity"/>
    <property type="evidence" value="ECO:0007669"/>
    <property type="project" value="InterPro"/>
</dbReference>
<evidence type="ECO:0000256" key="5">
    <source>
        <dbReference type="ARBA" id="ARBA00049360"/>
    </source>
</evidence>
<dbReference type="AlphaFoldDB" id="A0A6A6MLS0"/>
<gene>
    <name evidence="7" type="ORF">GH714_010266</name>
</gene>
<keyword evidence="4" id="KW-0460">Magnesium</keyword>
<dbReference type="Pfam" id="PF00004">
    <property type="entry name" value="AAA"/>
    <property type="match status" value="1"/>
</dbReference>
<keyword evidence="3" id="KW-0378">Hydrolase</keyword>
<dbReference type="Pfam" id="PF25568">
    <property type="entry name" value="AAA_lid_At3g28540"/>
    <property type="match status" value="1"/>
</dbReference>
<protein>
    <recommendedName>
        <fullName evidence="6">AAA+ ATPase domain-containing protein</fullName>
    </recommendedName>
</protein>
<proteinExistence type="inferred from homology"/>
<dbReference type="GO" id="GO:0005524">
    <property type="term" value="F:ATP binding"/>
    <property type="evidence" value="ECO:0007669"/>
    <property type="project" value="InterPro"/>
</dbReference>
<reference evidence="7 8" key="1">
    <citation type="journal article" date="2020" name="Mol. Plant">
        <title>The Chromosome-Based Rubber Tree Genome Provides New Insights into Spurge Genome Evolution and Rubber Biosynthesis.</title>
        <authorList>
            <person name="Liu J."/>
            <person name="Shi C."/>
            <person name="Shi C.C."/>
            <person name="Li W."/>
            <person name="Zhang Q.J."/>
            <person name="Zhang Y."/>
            <person name="Li K."/>
            <person name="Lu H.F."/>
            <person name="Shi C."/>
            <person name="Zhu S.T."/>
            <person name="Xiao Z.Y."/>
            <person name="Nan H."/>
            <person name="Yue Y."/>
            <person name="Zhu X.G."/>
            <person name="Wu Y."/>
            <person name="Hong X.N."/>
            <person name="Fan G.Y."/>
            <person name="Tong Y."/>
            <person name="Zhang D."/>
            <person name="Mao C.L."/>
            <person name="Liu Y.L."/>
            <person name="Hao S.J."/>
            <person name="Liu W.Q."/>
            <person name="Lv M.Q."/>
            <person name="Zhang H.B."/>
            <person name="Liu Y."/>
            <person name="Hu-Tang G.R."/>
            <person name="Wang J.P."/>
            <person name="Wang J.H."/>
            <person name="Sun Y.H."/>
            <person name="Ni S.B."/>
            <person name="Chen W.B."/>
            <person name="Zhang X.C."/>
            <person name="Jiao Y.N."/>
            <person name="Eichler E.E."/>
            <person name="Li G.H."/>
            <person name="Liu X."/>
            <person name="Gao L.Z."/>
        </authorList>
    </citation>
    <scope>NUCLEOTIDE SEQUENCE [LARGE SCALE GENOMIC DNA]</scope>
    <source>
        <strain evidence="8">cv. GT1</strain>
        <tissue evidence="7">Leaf</tissue>
    </source>
</reference>
<dbReference type="Proteomes" id="UP000467840">
    <property type="component" value="Chromosome 15"/>
</dbReference>
<organism evidence="7 8">
    <name type="scientific">Hevea brasiliensis</name>
    <name type="common">Para rubber tree</name>
    <name type="synonym">Siphonia brasiliensis</name>
    <dbReference type="NCBI Taxonomy" id="3981"/>
    <lineage>
        <taxon>Eukaryota</taxon>
        <taxon>Viridiplantae</taxon>
        <taxon>Streptophyta</taxon>
        <taxon>Embryophyta</taxon>
        <taxon>Tracheophyta</taxon>
        <taxon>Spermatophyta</taxon>
        <taxon>Magnoliopsida</taxon>
        <taxon>eudicotyledons</taxon>
        <taxon>Gunneridae</taxon>
        <taxon>Pentapetalae</taxon>
        <taxon>rosids</taxon>
        <taxon>fabids</taxon>
        <taxon>Malpighiales</taxon>
        <taxon>Euphorbiaceae</taxon>
        <taxon>Crotonoideae</taxon>
        <taxon>Micrandreae</taxon>
        <taxon>Hevea</taxon>
    </lineage>
</organism>
<evidence type="ECO:0000313" key="8">
    <source>
        <dbReference type="Proteomes" id="UP000467840"/>
    </source>
</evidence>
<dbReference type="InterPro" id="IPR003959">
    <property type="entry name" value="ATPase_AAA_core"/>
</dbReference>
<evidence type="ECO:0000256" key="1">
    <source>
        <dbReference type="ARBA" id="ARBA00001946"/>
    </source>
</evidence>
<evidence type="ECO:0000259" key="6">
    <source>
        <dbReference type="SMART" id="SM00382"/>
    </source>
</evidence>
<comment type="catalytic activity">
    <reaction evidence="5">
        <text>ATP + H2O = ADP + phosphate + H(+)</text>
        <dbReference type="Rhea" id="RHEA:13065"/>
        <dbReference type="ChEBI" id="CHEBI:15377"/>
        <dbReference type="ChEBI" id="CHEBI:15378"/>
        <dbReference type="ChEBI" id="CHEBI:30616"/>
        <dbReference type="ChEBI" id="CHEBI:43474"/>
        <dbReference type="ChEBI" id="CHEBI:456216"/>
    </reaction>
</comment>
<dbReference type="InterPro" id="IPR058017">
    <property type="entry name" value="At3g28540-like_C"/>
</dbReference>
<dbReference type="Pfam" id="PF14363">
    <property type="entry name" value="AAA_assoc"/>
    <property type="match status" value="1"/>
</dbReference>
<evidence type="ECO:0000256" key="4">
    <source>
        <dbReference type="ARBA" id="ARBA00022842"/>
    </source>
</evidence>
<evidence type="ECO:0000313" key="7">
    <source>
        <dbReference type="EMBL" id="KAF2313303.1"/>
    </source>
</evidence>
<keyword evidence="8" id="KW-1185">Reference proteome</keyword>
<dbReference type="InterPro" id="IPR003593">
    <property type="entry name" value="AAA+_ATPase"/>
</dbReference>
<dbReference type="SUPFAM" id="SSF52540">
    <property type="entry name" value="P-loop containing nucleoside triphosphate hydrolases"/>
    <property type="match status" value="1"/>
</dbReference>
<feature type="domain" description="AAA+ ATPase" evidence="6">
    <location>
        <begin position="133"/>
        <end position="258"/>
    </location>
</feature>
<dbReference type="GO" id="GO:0006950">
    <property type="term" value="P:response to stress"/>
    <property type="evidence" value="ECO:0007669"/>
    <property type="project" value="UniProtKB-ARBA"/>
</dbReference>
<sequence length="391" mass="44290">MQENQLYCRVSVYLNSLASIEDSDFTNLFTGKKSNEIILRLDSGQVIDDDFLGARVSWINEVKTDATCSRALLLKIRKADKRRILRPYLQHIHTVFDELEQKKKRQLKLYMNIDNLETFLKAKQYYNRLGRVWKRSYLLYGPSGTGKSSFVAAMANFLGYDVYDIDLSRVLDDSDLKSLLLQTTPKSVIVVENLDRFLMEKSTTVSFSGVLNFMDGILNSCSAAERIMVFTMNSKDHIDSAILRPGRIDVHIHFPLCDFSVFKTLSNSYLGVKDHKLFPQVEEIFQTGASLSPAEIGELMIAHRNSPSRALKSVITALQTEGDRRGSVNVGRRLLDAGSRNSTEDSSDHLGIFCKENFNAVKDIRKLYGLLRLRSNRKAQSFDSTPGQNDG</sequence>
<dbReference type="InterPro" id="IPR025753">
    <property type="entry name" value="AAA_N_dom"/>
</dbReference>